<evidence type="ECO:0000256" key="1">
    <source>
        <dbReference type="SAM" id="Phobius"/>
    </source>
</evidence>
<accession>A0A109UHF2</accession>
<name>A0A109UHF2_9FIRM</name>
<feature type="transmembrane region" description="Helical" evidence="1">
    <location>
        <begin position="452"/>
        <end position="473"/>
    </location>
</feature>
<organism evidence="2 3">
    <name type="scientific">Erysipelothrix larvae</name>
    <dbReference type="NCBI Taxonomy" id="1514105"/>
    <lineage>
        <taxon>Bacteria</taxon>
        <taxon>Bacillati</taxon>
        <taxon>Bacillota</taxon>
        <taxon>Erysipelotrichia</taxon>
        <taxon>Erysipelotrichales</taxon>
        <taxon>Erysipelotrichaceae</taxon>
        <taxon>Erysipelothrix</taxon>
    </lineage>
</organism>
<feature type="transmembrane region" description="Helical" evidence="1">
    <location>
        <begin position="685"/>
        <end position="710"/>
    </location>
</feature>
<dbReference type="Proteomes" id="UP000063781">
    <property type="component" value="Chromosome"/>
</dbReference>
<feature type="transmembrane region" description="Helical" evidence="1">
    <location>
        <begin position="328"/>
        <end position="348"/>
    </location>
</feature>
<dbReference type="EMBL" id="CP013213">
    <property type="protein sequence ID" value="AMC94172.1"/>
    <property type="molecule type" value="Genomic_DNA"/>
</dbReference>
<feature type="transmembrane region" description="Helical" evidence="1">
    <location>
        <begin position="717"/>
        <end position="742"/>
    </location>
</feature>
<reference evidence="2 3" key="1">
    <citation type="submission" date="2015-10" db="EMBL/GenBank/DDBJ databases">
        <title>Erysipelothrix larvae sp. LV19 isolated from the larval gut of the rhinoceros beetle, Trypoxylus dichotomus.</title>
        <authorList>
            <person name="Lim S."/>
            <person name="Kim B.-C."/>
        </authorList>
    </citation>
    <scope>NUCLEOTIDE SEQUENCE [LARGE SCALE GENOMIC DNA]</scope>
    <source>
        <strain evidence="2 3">LV19</strain>
    </source>
</reference>
<keyword evidence="3" id="KW-1185">Reference proteome</keyword>
<feature type="transmembrane region" description="Helical" evidence="1">
    <location>
        <begin position="583"/>
        <end position="603"/>
    </location>
</feature>
<dbReference type="KEGG" id="erl:AOC36_09270"/>
<keyword evidence="1" id="KW-0812">Transmembrane</keyword>
<dbReference type="RefSeq" id="WP_067633604.1">
    <property type="nucleotide sequence ID" value="NZ_CP013213.1"/>
</dbReference>
<feature type="transmembrane region" description="Helical" evidence="1">
    <location>
        <begin position="762"/>
        <end position="784"/>
    </location>
</feature>
<keyword evidence="1" id="KW-1133">Transmembrane helix</keyword>
<dbReference type="AlphaFoldDB" id="A0A109UHF2"/>
<dbReference type="STRING" id="1514105.AOC36_09270"/>
<sequence>MLIYEELKKLWSQRFIRGVLLISLFLSVGMMYISKTSLEKDSVNISAYSELKDNYDSLEIDVATQEIAHEIETLNLYIDYETYIALPDIAESMRQEYYNDAFMTESFIQDYQTFVRDFDINETLMLYQALFDYYTMIQDFPRFVEDSINVIEAMENQPFWKNYSEQRKDYYSKQSAYFENLRGVSLSSENHKGVDVLLGTNLEPILIIVGIFIFLSVFEIDHTTQMNDLLLITNKGRTRTTIAKLIAGTMSLLGVFISIYALLILTNQLIFSSINWLAPIQSFPSLAYSSFNMSLGRWFMWMVSGQFVGMLALSFLFGLLYQVIPNRIQAVFSFLLIFSFSAGLYFTIQDTMMLVPFKYLNVYALIQARDLFQSYSIIETLGFSLSKINFIYGVGIIICIIGTICIIVLRNAQLKPQLSINLRFDKLHATIVPRLKRFGFESYKGFIMQKGWLVVLVIGLYLGNIYIGIYQGLNIKTLDEKLVEVYREHGGELNEEKILWIDTQYDFYDNLNKQLSLNAKAYKDHTITEEAYYDFINEYLSHSVDKAVFNQFYDHYITNNSEELVYPNGYQALFSINTETREFRNALLLIVLLVLVLSPIIAFDYEQDPDGIATITKKGNLPLFKSKIKLAYLIAFGAVIIVSLVDLFTFSSIYTMDAWQSTFQSILPSDFKISNIPAWVLDLKLWQYLLLVWVLRLSGAIFSTSIILWISSKFTSIVIVFIMTGVVLLLPLLMILIGIQSFEALSLHSLLMGNGSIFNGTFLTSLIVYGFIALISNYSLYIYYKNR</sequence>
<feature type="transmembrane region" description="Helical" evidence="1">
    <location>
        <begin position="298"/>
        <end position="321"/>
    </location>
</feature>
<feature type="transmembrane region" description="Helical" evidence="1">
    <location>
        <begin position="390"/>
        <end position="409"/>
    </location>
</feature>
<evidence type="ECO:0000313" key="3">
    <source>
        <dbReference type="Proteomes" id="UP000063781"/>
    </source>
</evidence>
<protein>
    <submittedName>
        <fullName evidence="2">Uncharacterized protein</fullName>
    </submittedName>
</protein>
<feature type="transmembrane region" description="Helical" evidence="1">
    <location>
        <begin position="205"/>
        <end position="224"/>
    </location>
</feature>
<keyword evidence="1" id="KW-0472">Membrane</keyword>
<gene>
    <name evidence="2" type="ORF">AOC36_09270</name>
</gene>
<proteinExistence type="predicted"/>
<feature type="transmembrane region" description="Helical" evidence="1">
    <location>
        <begin position="630"/>
        <end position="654"/>
    </location>
</feature>
<dbReference type="OrthoDB" id="1821982at2"/>
<evidence type="ECO:0000313" key="2">
    <source>
        <dbReference type="EMBL" id="AMC94172.1"/>
    </source>
</evidence>
<feature type="transmembrane region" description="Helical" evidence="1">
    <location>
        <begin position="245"/>
        <end position="278"/>
    </location>
</feature>
<feature type="transmembrane region" description="Helical" evidence="1">
    <location>
        <begin position="15"/>
        <end position="33"/>
    </location>
</feature>